<dbReference type="EMBL" id="AMCI01008765">
    <property type="protein sequence ID" value="EJW90548.1"/>
    <property type="molecule type" value="Genomic_DNA"/>
</dbReference>
<dbReference type="Gene3D" id="2.60.120.200">
    <property type="match status" value="1"/>
</dbReference>
<comment type="similarity">
    <text evidence="1">Belongs to the glycosyl hydrolase 16 family.</text>
</comment>
<dbReference type="PROSITE" id="PS51257">
    <property type="entry name" value="PROKAR_LIPOPROTEIN"/>
    <property type="match status" value="1"/>
</dbReference>
<feature type="domain" description="GH16" evidence="2">
    <location>
        <begin position="28"/>
        <end position="264"/>
    </location>
</feature>
<protein>
    <submittedName>
        <fullName evidence="3">Licheninase</fullName>
    </submittedName>
</protein>
<dbReference type="GO" id="GO:0005975">
    <property type="term" value="P:carbohydrate metabolic process"/>
    <property type="evidence" value="ECO:0007669"/>
    <property type="project" value="InterPro"/>
</dbReference>
<organism evidence="3">
    <name type="scientific">gut metagenome</name>
    <dbReference type="NCBI Taxonomy" id="749906"/>
    <lineage>
        <taxon>unclassified sequences</taxon>
        <taxon>metagenomes</taxon>
        <taxon>organismal metagenomes</taxon>
    </lineage>
</organism>
<dbReference type="CDD" id="cd08023">
    <property type="entry name" value="GH16_laminarinase_like"/>
    <property type="match status" value="1"/>
</dbReference>
<dbReference type="InterPro" id="IPR000757">
    <property type="entry name" value="Beta-glucanase-like"/>
</dbReference>
<evidence type="ECO:0000256" key="1">
    <source>
        <dbReference type="ARBA" id="ARBA00006865"/>
    </source>
</evidence>
<dbReference type="AlphaFoldDB" id="J9F7Z6"/>
<dbReference type="PANTHER" id="PTHR10963">
    <property type="entry name" value="GLYCOSYL HYDROLASE-RELATED"/>
    <property type="match status" value="1"/>
</dbReference>
<evidence type="ECO:0000313" key="3">
    <source>
        <dbReference type="EMBL" id="EJW90548.1"/>
    </source>
</evidence>
<dbReference type="Pfam" id="PF00722">
    <property type="entry name" value="Glyco_hydro_16"/>
    <property type="match status" value="1"/>
</dbReference>
<evidence type="ECO:0000259" key="2">
    <source>
        <dbReference type="PROSITE" id="PS51762"/>
    </source>
</evidence>
<dbReference type="InterPro" id="IPR050546">
    <property type="entry name" value="Glycosyl_Hydrlase_16"/>
</dbReference>
<dbReference type="InterPro" id="IPR013320">
    <property type="entry name" value="ConA-like_dom_sf"/>
</dbReference>
<sequence>MTKTELGWGVFFLLWTWMSACSPSKPHSDWKLVWTETFDGQETFDTTVWSKIPRGGADWNNYMSDFDSCYAMRDGHLVLRGIVNHTLKQDTAPYLTGGLYTKDKKAFTGGRVEICAKLQGAKGAWPAIWMLPTEGKWPKAGEIDIMERLNHDTLAYQTVHSYYTYTLGYKTEPPHGGIQGIHPDGYNIYSVDIYPDSLVFAINRQHTFTYPRIETDKEGQFPFYQPYYLLIDMQLGGQWVGQVDPKELPVEMWVDWVRYYEKRK</sequence>
<comment type="caution">
    <text evidence="3">The sequence shown here is derived from an EMBL/GenBank/DDBJ whole genome shotgun (WGS) entry which is preliminary data.</text>
</comment>
<accession>J9F7Z6</accession>
<proteinExistence type="inferred from homology"/>
<gene>
    <name evidence="3" type="ORF">EVA_21337</name>
</gene>
<dbReference type="SUPFAM" id="SSF49899">
    <property type="entry name" value="Concanavalin A-like lectins/glucanases"/>
    <property type="match status" value="1"/>
</dbReference>
<dbReference type="GO" id="GO:0004553">
    <property type="term" value="F:hydrolase activity, hydrolyzing O-glycosyl compounds"/>
    <property type="evidence" value="ECO:0007669"/>
    <property type="project" value="InterPro"/>
</dbReference>
<dbReference type="PANTHER" id="PTHR10963:SF55">
    <property type="entry name" value="GLYCOSIDE HYDROLASE FAMILY 16 PROTEIN"/>
    <property type="match status" value="1"/>
</dbReference>
<name>J9F7Z6_9ZZZZ</name>
<dbReference type="PROSITE" id="PS51762">
    <property type="entry name" value="GH16_2"/>
    <property type="match status" value="1"/>
</dbReference>
<reference evidence="3" key="1">
    <citation type="journal article" date="2012" name="PLoS ONE">
        <title>Gene sets for utilization of primary and secondary nutrition supplies in the distal gut of endangered iberian lynx.</title>
        <authorList>
            <person name="Alcaide M."/>
            <person name="Messina E."/>
            <person name="Richter M."/>
            <person name="Bargiela R."/>
            <person name="Peplies J."/>
            <person name="Huws S.A."/>
            <person name="Newbold C.J."/>
            <person name="Golyshin P.N."/>
            <person name="Simon M.A."/>
            <person name="Lopez G."/>
            <person name="Yakimov M.M."/>
            <person name="Ferrer M."/>
        </authorList>
    </citation>
    <scope>NUCLEOTIDE SEQUENCE</scope>
</reference>